<dbReference type="RefSeq" id="WP_013217301.1">
    <property type="nucleotide sequence ID" value="NC_014313.1"/>
</dbReference>
<dbReference type="HOGENOM" id="CLU_128171_0_0_5"/>
<accession>D8JXG1</accession>
<name>D8JXG1_HYPDA</name>
<dbReference type="eggNOG" id="ENOG503159P">
    <property type="taxonomic scope" value="Bacteria"/>
</dbReference>
<evidence type="ECO:0000313" key="2">
    <source>
        <dbReference type="EMBL" id="ADJ25142.1"/>
    </source>
</evidence>
<feature type="transmembrane region" description="Helical" evidence="1">
    <location>
        <begin position="47"/>
        <end position="68"/>
    </location>
</feature>
<dbReference type="KEGG" id="hdn:Hden_3349"/>
<proteinExistence type="predicted"/>
<protein>
    <recommendedName>
        <fullName evidence="4">DUF2628 domain-containing protein</fullName>
    </recommendedName>
</protein>
<dbReference type="OrthoDB" id="7285394at2"/>
<keyword evidence="1" id="KW-0812">Transmembrane</keyword>
<evidence type="ECO:0000256" key="1">
    <source>
        <dbReference type="SAM" id="Phobius"/>
    </source>
</evidence>
<dbReference type="STRING" id="582899.Hden_3349"/>
<dbReference type="Pfam" id="PF10947">
    <property type="entry name" value="DUF2628"/>
    <property type="match status" value="1"/>
</dbReference>
<keyword evidence="1" id="KW-1133">Transmembrane helix</keyword>
<sequence length="162" mass="17887">MVTYTVHEPPHAGSDRVDRGVDLEFVKDGFSWLTAICPPLGLLANGLWLFTIAYLVGAVLLAWALAALKLGPQMTGFVFLLINIYLGFEVSTLKRWMLERTGWQALGVVTGKSIAECERRFFESWLPAQPIIAAETAGPMGTSVPPVAPRRGSRFWPFSARH</sequence>
<evidence type="ECO:0008006" key="4">
    <source>
        <dbReference type="Google" id="ProtNLM"/>
    </source>
</evidence>
<dbReference type="Proteomes" id="UP000002033">
    <property type="component" value="Chromosome"/>
</dbReference>
<feature type="transmembrane region" description="Helical" evidence="1">
    <location>
        <begin position="74"/>
        <end position="93"/>
    </location>
</feature>
<dbReference type="InterPro" id="IPR024399">
    <property type="entry name" value="DUF2628"/>
</dbReference>
<reference evidence="3" key="1">
    <citation type="journal article" date="2011" name="J. Bacteriol.">
        <title>Genome sequences of eight morphologically diverse alphaproteobacteria.</title>
        <authorList>
            <consortium name="US DOE Joint Genome Institute"/>
            <person name="Brown P.J."/>
            <person name="Kysela D.T."/>
            <person name="Buechlein A."/>
            <person name="Hemmerich C."/>
            <person name="Brun Y.V."/>
        </authorList>
    </citation>
    <scope>NUCLEOTIDE SEQUENCE [LARGE SCALE GENOMIC DNA]</scope>
    <source>
        <strain evidence="3">ATCC 51888 / DSM 1869 / NCIB 11706 / TK 0415</strain>
    </source>
</reference>
<keyword evidence="1" id="KW-0472">Membrane</keyword>
<keyword evidence="3" id="KW-1185">Reference proteome</keyword>
<evidence type="ECO:0000313" key="3">
    <source>
        <dbReference type="Proteomes" id="UP000002033"/>
    </source>
</evidence>
<dbReference type="EMBL" id="CP002083">
    <property type="protein sequence ID" value="ADJ25142.1"/>
    <property type="molecule type" value="Genomic_DNA"/>
</dbReference>
<dbReference type="AlphaFoldDB" id="D8JXG1"/>
<organism evidence="2 3">
    <name type="scientific">Hyphomicrobium denitrificans (strain ATCC 51888 / DSM 1869 / NCIMB 11706 / TK 0415)</name>
    <dbReference type="NCBI Taxonomy" id="582899"/>
    <lineage>
        <taxon>Bacteria</taxon>
        <taxon>Pseudomonadati</taxon>
        <taxon>Pseudomonadota</taxon>
        <taxon>Alphaproteobacteria</taxon>
        <taxon>Hyphomicrobiales</taxon>
        <taxon>Hyphomicrobiaceae</taxon>
        <taxon>Hyphomicrobium</taxon>
    </lineage>
</organism>
<gene>
    <name evidence="2" type="ordered locus">Hden_3349</name>
</gene>